<feature type="region of interest" description="Disordered" evidence="1">
    <location>
        <begin position="22"/>
        <end position="110"/>
    </location>
</feature>
<evidence type="ECO:0000313" key="4">
    <source>
        <dbReference type="EMBL" id="GII75547.1"/>
    </source>
</evidence>
<evidence type="ECO:0000313" key="5">
    <source>
        <dbReference type="Proteomes" id="UP000655287"/>
    </source>
</evidence>
<keyword evidence="5" id="KW-1185">Reference proteome</keyword>
<dbReference type="Proteomes" id="UP000655287">
    <property type="component" value="Unassembled WGS sequence"/>
</dbReference>
<keyword evidence="2" id="KW-0732">Signal</keyword>
<evidence type="ECO:0000256" key="2">
    <source>
        <dbReference type="SAM" id="SignalP"/>
    </source>
</evidence>
<evidence type="ECO:0000256" key="1">
    <source>
        <dbReference type="SAM" id="MobiDB-lite"/>
    </source>
</evidence>
<evidence type="ECO:0000259" key="3">
    <source>
        <dbReference type="Pfam" id="PF24837"/>
    </source>
</evidence>
<reference evidence="4" key="1">
    <citation type="submission" date="2021-01" db="EMBL/GenBank/DDBJ databases">
        <title>Whole genome shotgun sequence of Sphaerisporangium rufum NBRC 109079.</title>
        <authorList>
            <person name="Komaki H."/>
            <person name="Tamura T."/>
        </authorList>
    </citation>
    <scope>NUCLEOTIDE SEQUENCE</scope>
    <source>
        <strain evidence="4">NBRC 109079</strain>
    </source>
</reference>
<proteinExistence type="predicted"/>
<comment type="caution">
    <text evidence="4">The sequence shown here is derived from an EMBL/GenBank/DDBJ whole genome shotgun (WGS) entry which is preliminary data.</text>
</comment>
<feature type="signal peptide" evidence="2">
    <location>
        <begin position="1"/>
        <end position="17"/>
    </location>
</feature>
<organism evidence="4 5">
    <name type="scientific">Sphaerisporangium rufum</name>
    <dbReference type="NCBI Taxonomy" id="1381558"/>
    <lineage>
        <taxon>Bacteria</taxon>
        <taxon>Bacillati</taxon>
        <taxon>Actinomycetota</taxon>
        <taxon>Actinomycetes</taxon>
        <taxon>Streptosporangiales</taxon>
        <taxon>Streptosporangiaceae</taxon>
        <taxon>Sphaerisporangium</taxon>
    </lineage>
</organism>
<name>A0A919R229_9ACTN</name>
<gene>
    <name evidence="4" type="ORF">Sru01_05290</name>
</gene>
<feature type="compositionally biased region" description="Low complexity" evidence="1">
    <location>
        <begin position="79"/>
        <end position="91"/>
    </location>
</feature>
<feature type="compositionally biased region" description="Low complexity" evidence="1">
    <location>
        <begin position="25"/>
        <end position="59"/>
    </location>
</feature>
<feature type="compositionally biased region" description="Pro residues" evidence="1">
    <location>
        <begin position="60"/>
        <end position="78"/>
    </location>
</feature>
<protein>
    <recommendedName>
        <fullName evidence="3">AMIN-like domain-containing protein</fullName>
    </recommendedName>
</protein>
<dbReference type="EMBL" id="BOOU01000007">
    <property type="protein sequence ID" value="GII75547.1"/>
    <property type="molecule type" value="Genomic_DNA"/>
</dbReference>
<dbReference type="PROSITE" id="PS51257">
    <property type="entry name" value="PROKAR_LIPOPROTEIN"/>
    <property type="match status" value="1"/>
</dbReference>
<dbReference type="InterPro" id="IPR056303">
    <property type="entry name" value="AMIN-like"/>
</dbReference>
<feature type="domain" description="AMIN-like" evidence="3">
    <location>
        <begin position="115"/>
        <end position="238"/>
    </location>
</feature>
<accession>A0A919R229</accession>
<dbReference type="Pfam" id="PF24837">
    <property type="entry name" value="AMIN-like"/>
    <property type="match status" value="1"/>
</dbReference>
<dbReference type="RefSeq" id="WP_203982205.1">
    <property type="nucleotide sequence ID" value="NZ_BOOU01000007.1"/>
</dbReference>
<feature type="chain" id="PRO_5038713941" description="AMIN-like domain-containing protein" evidence="2">
    <location>
        <begin position="18"/>
        <end position="238"/>
    </location>
</feature>
<dbReference type="AlphaFoldDB" id="A0A919R229"/>
<sequence length="238" mass="24426">MKRISAAAALVPLVLLAGCGGTGTPPGTAATTTTEPSAVPSAGASAEPSGPSAEPASPSAVPPATPPTAPPVRVPSPSVPASGPPTAAAGVQDLPPPTGTDPVRVRRSPAEPPLVLGVRFAAHQRYDRVVIDLRGTRTGYTVDRVARLVEDGSGDPVDLPGEAFLRVRISPAAAHTDDGRPTWKRRPVLRADLPNLRGVVRAGDFEGVVTVGLGLRHPAAFRVFEQPSPPRLIIDIAH</sequence>